<accession>A0A161WYY0</accession>
<name>A0A161WYY0_DAUCS</name>
<dbReference type="Gene3D" id="3.40.50.720">
    <property type="entry name" value="NAD(P)-binding Rossmann-like Domain"/>
    <property type="match status" value="1"/>
</dbReference>
<dbReference type="PANTHER" id="PTHR44013">
    <property type="entry name" value="ZINC-TYPE ALCOHOL DEHYDROGENASE-LIKE PROTEIN C16A3.02C"/>
    <property type="match status" value="1"/>
</dbReference>
<dbReference type="SUPFAM" id="SSF51735">
    <property type="entry name" value="NAD(P)-binding Rossmann-fold domains"/>
    <property type="match status" value="1"/>
</dbReference>
<evidence type="ECO:0000313" key="3">
    <source>
        <dbReference type="EMBL" id="KZN03925.1"/>
    </source>
</evidence>
<dbReference type="PANTHER" id="PTHR44013:SF1">
    <property type="entry name" value="ZINC-TYPE ALCOHOL DEHYDROGENASE-LIKE PROTEIN C16A3.02C"/>
    <property type="match status" value="1"/>
</dbReference>
<dbReference type="GO" id="GO:0016491">
    <property type="term" value="F:oxidoreductase activity"/>
    <property type="evidence" value="ECO:0007669"/>
    <property type="project" value="InterPro"/>
</dbReference>
<feature type="domain" description="Enoyl reductase (ER)" evidence="2">
    <location>
        <begin position="48"/>
        <end position="359"/>
    </location>
</feature>
<dbReference type="Pfam" id="PF08240">
    <property type="entry name" value="ADH_N"/>
    <property type="match status" value="1"/>
</dbReference>
<dbReference type="InterPro" id="IPR013154">
    <property type="entry name" value="ADH-like_N"/>
</dbReference>
<organism evidence="3">
    <name type="scientific">Daucus carota subsp. sativus</name>
    <name type="common">Carrot</name>
    <dbReference type="NCBI Taxonomy" id="79200"/>
    <lineage>
        <taxon>Eukaryota</taxon>
        <taxon>Viridiplantae</taxon>
        <taxon>Streptophyta</taxon>
        <taxon>Embryophyta</taxon>
        <taxon>Tracheophyta</taxon>
        <taxon>Spermatophyta</taxon>
        <taxon>Magnoliopsida</taxon>
        <taxon>eudicotyledons</taxon>
        <taxon>Gunneridae</taxon>
        <taxon>Pentapetalae</taxon>
        <taxon>asterids</taxon>
        <taxon>campanulids</taxon>
        <taxon>Apiales</taxon>
        <taxon>Apiaceae</taxon>
        <taxon>Apioideae</taxon>
        <taxon>Scandiceae</taxon>
        <taxon>Daucinae</taxon>
        <taxon>Daucus</taxon>
        <taxon>Daucus sect. Daucus</taxon>
    </lineage>
</organism>
<dbReference type="InterPro" id="IPR052733">
    <property type="entry name" value="Chloroplast_QOR"/>
</dbReference>
<protein>
    <recommendedName>
        <fullName evidence="2">Enoyl reductase (ER) domain-containing protein</fullName>
    </recommendedName>
</protein>
<dbReference type="GO" id="GO:0008270">
    <property type="term" value="F:zinc ion binding"/>
    <property type="evidence" value="ECO:0007669"/>
    <property type="project" value="InterPro"/>
</dbReference>
<dbReference type="OrthoDB" id="48317at2759"/>
<dbReference type="InterPro" id="IPR011032">
    <property type="entry name" value="GroES-like_sf"/>
</dbReference>
<dbReference type="EMBL" id="LNRQ01000003">
    <property type="protein sequence ID" value="KZN03925.1"/>
    <property type="molecule type" value="Genomic_DNA"/>
</dbReference>
<dbReference type="AlphaFoldDB" id="A0A161WYY0"/>
<dbReference type="Pfam" id="PF13602">
    <property type="entry name" value="ADH_zinc_N_2"/>
    <property type="match status" value="1"/>
</dbReference>
<dbReference type="SUPFAM" id="SSF50129">
    <property type="entry name" value="GroES-like"/>
    <property type="match status" value="1"/>
</dbReference>
<feature type="region of interest" description="Disordered" evidence="1">
    <location>
        <begin position="1"/>
        <end position="37"/>
    </location>
</feature>
<dbReference type="Gramene" id="KZN03925">
    <property type="protein sequence ID" value="KZN03925"/>
    <property type="gene ID" value="DCAR_012681"/>
</dbReference>
<evidence type="ECO:0000256" key="1">
    <source>
        <dbReference type="SAM" id="MobiDB-lite"/>
    </source>
</evidence>
<dbReference type="KEGG" id="dcr:108212985"/>
<gene>
    <name evidence="3" type="ORF">DCAR_012681</name>
</gene>
<dbReference type="InterPro" id="IPR036291">
    <property type="entry name" value="NAD(P)-bd_dom_sf"/>
</dbReference>
<dbReference type="SMART" id="SM00829">
    <property type="entry name" value="PKS_ER"/>
    <property type="match status" value="1"/>
</dbReference>
<comment type="caution">
    <text evidence="3">The sequence shown here is derived from an EMBL/GenBank/DDBJ whole genome shotgun (WGS) entry which is preliminary data.</text>
</comment>
<reference evidence="3" key="1">
    <citation type="journal article" date="2016" name="Nat. Genet.">
        <title>A high-quality carrot genome assembly provides new insights into carotenoid accumulation and asterid genome evolution.</title>
        <authorList>
            <person name="Iorizzo M."/>
            <person name="Ellison S."/>
            <person name="Senalik D."/>
            <person name="Zeng P."/>
            <person name="Satapoomin P."/>
            <person name="Huang J."/>
            <person name="Bowman M."/>
            <person name="Iovene M."/>
            <person name="Sanseverino W."/>
            <person name="Cavagnaro P."/>
            <person name="Yildiz M."/>
            <person name="Macko-Podgorni A."/>
            <person name="Moranska E."/>
            <person name="Grzebelus E."/>
            <person name="Grzebelus D."/>
            <person name="Ashrafi H."/>
            <person name="Zheng Z."/>
            <person name="Cheng S."/>
            <person name="Spooner D."/>
            <person name="Van Deynze A."/>
            <person name="Simon P."/>
        </authorList>
    </citation>
    <scope>NUCLEOTIDE SEQUENCE [LARGE SCALE GENOMIC DNA]</scope>
    <source>
        <tissue evidence="3">Leaf</tissue>
    </source>
</reference>
<sequence length="361" mass="38839">MVDGDTAKEAVVDEINKEEKKEEVKNEEKEAKKEEKKMKAIQYSSYGGGANNLKHVEITVPTPKKDEVLIKTEAVSINPLDIKVQHGSFRPLYPKGFPCVPGGDVTGEVVEIGSEVKNIKVGDKVIAMLNVYAGGGLAEYAVAREILTVQRPPEIPAAEAAGIPVAGLAAYQALTHHDGIKLDGSSSDKNVLITAASGGVGCFAVQLAKLANVHVTATCGERNIEFVRSLGADEVLDYKTADGAALKSPSDKKYDLVIHCASSIGWSTFAHQLTSHGKVIELNSGPKSYWSVALRRVTFSKKQLVPLSFSPKSDHLEILVNLMKEGKLRTAIDSKHPFDEAEKAWAKSAEGHATGKIIVEF</sequence>
<dbReference type="CDD" id="cd08267">
    <property type="entry name" value="MDR1"/>
    <property type="match status" value="1"/>
</dbReference>
<proteinExistence type="predicted"/>
<dbReference type="InterPro" id="IPR020843">
    <property type="entry name" value="ER"/>
</dbReference>
<dbReference type="InterPro" id="IPR002364">
    <property type="entry name" value="Quin_OxRdtase/zeta-crystal_CS"/>
</dbReference>
<dbReference type="Gene3D" id="3.90.180.10">
    <property type="entry name" value="Medium-chain alcohol dehydrogenases, catalytic domain"/>
    <property type="match status" value="1"/>
</dbReference>
<dbReference type="PROSITE" id="PS01162">
    <property type="entry name" value="QOR_ZETA_CRYSTAL"/>
    <property type="match status" value="1"/>
</dbReference>
<evidence type="ECO:0000259" key="2">
    <source>
        <dbReference type="SMART" id="SM00829"/>
    </source>
</evidence>